<accession>A0A9Q5AZN4</accession>
<dbReference type="Pfam" id="PF05193">
    <property type="entry name" value="Peptidase_M16_C"/>
    <property type="match status" value="1"/>
</dbReference>
<keyword evidence="2" id="KW-0645">Protease</keyword>
<evidence type="ECO:0000259" key="8">
    <source>
        <dbReference type="Pfam" id="PF05193"/>
    </source>
</evidence>
<dbReference type="RefSeq" id="WP_095039755.1">
    <property type="nucleotide sequence ID" value="NZ_JAAEBQ010000002.1"/>
</dbReference>
<protein>
    <submittedName>
        <fullName evidence="9">Insulinase family protein</fullName>
    </submittedName>
</protein>
<evidence type="ECO:0000259" key="7">
    <source>
        <dbReference type="Pfam" id="PF00675"/>
    </source>
</evidence>
<sequence>MKHPLAGLALGLVLQPLTALASSEPSTQRFTLDNGLRVIVHEDHRAAVVHSQLWYRVGSSYEPPGQSGLSHALEHMVFKGSSKLCPAESDHIFQSLGISDNAATQSDATLFFQTLPPYALAVALEVMADQMSTAHLSAAHWEGEREVIKSERSESVDNDPQQRALELPQRLAFPASASGSPVIGWMHDLERMHVDELKHWYQSWYAPNNATLIIVGAIDAGQVKALATRFFGPIAQRQLPAIKPPLELAAPGERSITQYIDHQIPNLSMTFNVPSLSTQTEPHTAAALELLSEVLGGGDSSALKSRLWRGEELVISVDSHYSGISRGDVLLSISATLNLEKIKTLSEVQARIWEVLESLKHTPPSSSDLERARTRIIARQVFNRDDLQSLALYLGELDIAGLSPEHDDKRLQTLKAITPEDIRHAAQTFLTRDRMTVSHVLPKESRHESE</sequence>
<dbReference type="EMBL" id="JAAQYX010000003">
    <property type="protein sequence ID" value="NNB48298.1"/>
    <property type="molecule type" value="Genomic_DNA"/>
</dbReference>
<dbReference type="AlphaFoldDB" id="A0A9Q5AZN4"/>
<dbReference type="Pfam" id="PF00675">
    <property type="entry name" value="Peptidase_M16"/>
    <property type="match status" value="1"/>
</dbReference>
<comment type="similarity">
    <text evidence="1">Belongs to the peptidase M16 family.</text>
</comment>
<evidence type="ECO:0000313" key="9">
    <source>
        <dbReference type="EMBL" id="NNB48298.1"/>
    </source>
</evidence>
<dbReference type="Gene3D" id="3.30.830.10">
    <property type="entry name" value="Metalloenzyme, LuxS/M16 peptidase-like"/>
    <property type="match status" value="2"/>
</dbReference>
<dbReference type="Proteomes" id="UP000564604">
    <property type="component" value="Unassembled WGS sequence"/>
</dbReference>
<comment type="caution">
    <text evidence="9">The sequence shown here is derived from an EMBL/GenBank/DDBJ whole genome shotgun (WGS) entry which is preliminary data.</text>
</comment>
<keyword evidence="4" id="KW-0862">Zinc</keyword>
<feature type="signal peptide" evidence="6">
    <location>
        <begin position="1"/>
        <end position="21"/>
    </location>
</feature>
<dbReference type="SUPFAM" id="SSF63411">
    <property type="entry name" value="LuxS/MPP-like metallohydrolase"/>
    <property type="match status" value="2"/>
</dbReference>
<dbReference type="PANTHER" id="PTHR43690">
    <property type="entry name" value="NARDILYSIN"/>
    <property type="match status" value="1"/>
</dbReference>
<feature type="domain" description="Peptidase M16 C-terminal" evidence="8">
    <location>
        <begin position="194"/>
        <end position="374"/>
    </location>
</feature>
<dbReference type="InterPro" id="IPR011249">
    <property type="entry name" value="Metalloenz_LuxS/M16"/>
</dbReference>
<feature type="domain" description="Peptidase M16 N-terminal" evidence="7">
    <location>
        <begin position="37"/>
        <end position="167"/>
    </location>
</feature>
<keyword evidence="6" id="KW-0732">Signal</keyword>
<dbReference type="InterPro" id="IPR011765">
    <property type="entry name" value="Pept_M16_N"/>
</dbReference>
<dbReference type="GO" id="GO:0006508">
    <property type="term" value="P:proteolysis"/>
    <property type="evidence" value="ECO:0007669"/>
    <property type="project" value="UniProtKB-KW"/>
</dbReference>
<evidence type="ECO:0000256" key="6">
    <source>
        <dbReference type="SAM" id="SignalP"/>
    </source>
</evidence>
<dbReference type="GO" id="GO:0046872">
    <property type="term" value="F:metal ion binding"/>
    <property type="evidence" value="ECO:0007669"/>
    <property type="project" value="InterPro"/>
</dbReference>
<dbReference type="InterPro" id="IPR050626">
    <property type="entry name" value="Peptidase_M16"/>
</dbReference>
<dbReference type="InterPro" id="IPR007863">
    <property type="entry name" value="Peptidase_M16_C"/>
</dbReference>
<evidence type="ECO:0000313" key="10">
    <source>
        <dbReference type="Proteomes" id="UP000564604"/>
    </source>
</evidence>
<dbReference type="GO" id="GO:0008237">
    <property type="term" value="F:metallopeptidase activity"/>
    <property type="evidence" value="ECO:0007669"/>
    <property type="project" value="UniProtKB-KW"/>
</dbReference>
<name>A0A9Q5AZN4_PSEFR</name>
<evidence type="ECO:0000256" key="5">
    <source>
        <dbReference type="ARBA" id="ARBA00023049"/>
    </source>
</evidence>
<dbReference type="PANTHER" id="PTHR43690:SF17">
    <property type="entry name" value="PROTEIN YHJJ"/>
    <property type="match status" value="1"/>
</dbReference>
<evidence type="ECO:0000256" key="4">
    <source>
        <dbReference type="ARBA" id="ARBA00022833"/>
    </source>
</evidence>
<reference evidence="9 10" key="1">
    <citation type="journal article" date="2020" name="Front. Microbiol.">
        <title>Genetic Organization of the aprX-lipA2 Operon Affects the Proteolytic Potential of Pseudomonas Species in Milk.</title>
        <authorList>
            <person name="Maier C."/>
            <person name="Huptas C."/>
            <person name="von Neubeck M."/>
            <person name="Scherer S."/>
            <person name="Wenning M."/>
            <person name="Lucking G."/>
        </authorList>
    </citation>
    <scope>NUCLEOTIDE SEQUENCE [LARGE SCALE GENOMIC DNA]</scope>
    <source>
        <strain evidence="9 10">WS 5094</strain>
    </source>
</reference>
<keyword evidence="5" id="KW-0482">Metalloprotease</keyword>
<evidence type="ECO:0000256" key="1">
    <source>
        <dbReference type="ARBA" id="ARBA00007261"/>
    </source>
</evidence>
<feature type="chain" id="PRO_5040156096" evidence="6">
    <location>
        <begin position="22"/>
        <end position="450"/>
    </location>
</feature>
<organism evidence="9 10">
    <name type="scientific">Pseudomonas fragi</name>
    <dbReference type="NCBI Taxonomy" id="296"/>
    <lineage>
        <taxon>Bacteria</taxon>
        <taxon>Pseudomonadati</taxon>
        <taxon>Pseudomonadota</taxon>
        <taxon>Gammaproteobacteria</taxon>
        <taxon>Pseudomonadales</taxon>
        <taxon>Pseudomonadaceae</taxon>
        <taxon>Pseudomonas</taxon>
    </lineage>
</organism>
<proteinExistence type="inferred from homology"/>
<keyword evidence="3" id="KW-0378">Hydrolase</keyword>
<evidence type="ECO:0000256" key="3">
    <source>
        <dbReference type="ARBA" id="ARBA00022801"/>
    </source>
</evidence>
<gene>
    <name evidence="9" type="ORF">HBN89_03215</name>
</gene>
<evidence type="ECO:0000256" key="2">
    <source>
        <dbReference type="ARBA" id="ARBA00022670"/>
    </source>
</evidence>